<proteinExistence type="predicted"/>
<feature type="transmembrane region" description="Helical" evidence="6">
    <location>
        <begin position="399"/>
        <end position="417"/>
    </location>
</feature>
<dbReference type="AlphaFoldDB" id="A0A292YTI6"/>
<feature type="transmembrane region" description="Helical" evidence="6">
    <location>
        <begin position="510"/>
        <end position="531"/>
    </location>
</feature>
<reference evidence="8" key="1">
    <citation type="submission" date="2017-07" db="EMBL/GenBank/DDBJ databases">
        <title>Draft genome sequence of Effusibacillus lacus strain skLN1.</title>
        <authorList>
            <person name="Watanabe M."/>
            <person name="Kojima H."/>
            <person name="Fukui M."/>
        </authorList>
    </citation>
    <scope>NUCLEOTIDE SEQUENCE [LARGE SCALE GENOMIC DNA]</scope>
    <source>
        <strain evidence="8">skLN1</strain>
    </source>
</reference>
<keyword evidence="2" id="KW-0813">Transport</keyword>
<evidence type="ECO:0000256" key="5">
    <source>
        <dbReference type="ARBA" id="ARBA00023136"/>
    </source>
</evidence>
<keyword evidence="3 6" id="KW-0812">Transmembrane</keyword>
<dbReference type="GO" id="GO:0016020">
    <property type="term" value="C:membrane"/>
    <property type="evidence" value="ECO:0007669"/>
    <property type="project" value="UniProtKB-SubCell"/>
</dbReference>
<feature type="transmembrane region" description="Helical" evidence="6">
    <location>
        <begin position="273"/>
        <end position="295"/>
    </location>
</feature>
<protein>
    <submittedName>
        <fullName evidence="7">Membrane protein</fullName>
    </submittedName>
</protein>
<evidence type="ECO:0000256" key="4">
    <source>
        <dbReference type="ARBA" id="ARBA00022989"/>
    </source>
</evidence>
<dbReference type="GO" id="GO:0035673">
    <property type="term" value="F:oligopeptide transmembrane transporter activity"/>
    <property type="evidence" value="ECO:0007669"/>
    <property type="project" value="InterPro"/>
</dbReference>
<feature type="transmembrane region" description="Helical" evidence="6">
    <location>
        <begin position="471"/>
        <end position="498"/>
    </location>
</feature>
<dbReference type="OrthoDB" id="3652263at2"/>
<feature type="transmembrane region" description="Helical" evidence="6">
    <location>
        <begin position="45"/>
        <end position="62"/>
    </location>
</feature>
<feature type="transmembrane region" description="Helical" evidence="6">
    <location>
        <begin position="12"/>
        <end position="33"/>
    </location>
</feature>
<evidence type="ECO:0000313" key="7">
    <source>
        <dbReference type="EMBL" id="GAX91744.1"/>
    </source>
</evidence>
<evidence type="ECO:0000256" key="3">
    <source>
        <dbReference type="ARBA" id="ARBA00022692"/>
    </source>
</evidence>
<gene>
    <name evidence="7" type="ORF">EFBL_3435</name>
</gene>
<dbReference type="EMBL" id="BDUF01000109">
    <property type="protein sequence ID" value="GAX91744.1"/>
    <property type="molecule type" value="Genomic_DNA"/>
</dbReference>
<dbReference type="Proteomes" id="UP000217785">
    <property type="component" value="Unassembled WGS sequence"/>
</dbReference>
<feature type="transmembrane region" description="Helical" evidence="6">
    <location>
        <begin position="181"/>
        <end position="201"/>
    </location>
</feature>
<dbReference type="RefSeq" id="WP_096183834.1">
    <property type="nucleotide sequence ID" value="NZ_BDUF01000109.1"/>
</dbReference>
<feature type="transmembrane region" description="Helical" evidence="6">
    <location>
        <begin position="330"/>
        <end position="349"/>
    </location>
</feature>
<sequence>MATEKKHPTIFDPFALVLNIVTGVIGAIIGMQIVTTLGVTPNTSIIGALVAMMIARIPVALFQKYRSVHRQNLVQTSISSATFGAANSLLIPIGIPFVMGAPELIIPMLIGAALAMFIDAGILYKLFDSKIFPATGTWAPGVATAESILAGDKGGKRAALLGVGTLIGLIGSYFKISMSAFGVAFIGNVWALTMFGIGLMFRQYSVPWFGIDVNKLYIPHGIMIGAGLVALIQVSLLIFKKQKDMIKSSAIGAAATAETPVATTRSMDQARRALGYGFLAYLAVALIIALLGGLYTDMSPGMLIGFLVFAAFAAFVHELIVGIAAMHSGWFPAFAVAFITLLFGIMLGFPPEALALLAGFSASTGPAFADMGYDLKTGYMLRGNGEDAEFELQGRKQQYITGMIAFGVALLVVLFTYKSYFVQNLVPPIDKVYVSTIQAGASPDIAKQLFLWAIPGAIVQFIGGPSRQLGVLFATGLLILTPNACWAVLAGIAIRLIWTKVKGKEGETPMTIMAAGFIAGDALYSFFNSVFKLKK</sequence>
<accession>A0A292YTI6</accession>
<feature type="transmembrane region" description="Helical" evidence="6">
    <location>
        <begin position="221"/>
        <end position="239"/>
    </location>
</feature>
<feature type="transmembrane region" description="Helical" evidence="6">
    <location>
        <begin position="74"/>
        <end position="98"/>
    </location>
</feature>
<evidence type="ECO:0000256" key="2">
    <source>
        <dbReference type="ARBA" id="ARBA00022448"/>
    </source>
</evidence>
<evidence type="ECO:0000256" key="1">
    <source>
        <dbReference type="ARBA" id="ARBA00004141"/>
    </source>
</evidence>
<evidence type="ECO:0000313" key="8">
    <source>
        <dbReference type="Proteomes" id="UP000217785"/>
    </source>
</evidence>
<name>A0A292YTI6_9BACL</name>
<dbReference type="InterPro" id="IPR004813">
    <property type="entry name" value="OPT"/>
</dbReference>
<organism evidence="7 8">
    <name type="scientific">Effusibacillus lacus</name>
    <dbReference type="NCBI Taxonomy" id="1348429"/>
    <lineage>
        <taxon>Bacteria</taxon>
        <taxon>Bacillati</taxon>
        <taxon>Bacillota</taxon>
        <taxon>Bacilli</taxon>
        <taxon>Bacillales</taxon>
        <taxon>Alicyclobacillaceae</taxon>
        <taxon>Effusibacillus</taxon>
    </lineage>
</organism>
<comment type="caution">
    <text evidence="7">The sequence shown here is derived from an EMBL/GenBank/DDBJ whole genome shotgun (WGS) entry which is preliminary data.</text>
</comment>
<evidence type="ECO:0000256" key="6">
    <source>
        <dbReference type="SAM" id="Phobius"/>
    </source>
</evidence>
<dbReference type="Pfam" id="PF03169">
    <property type="entry name" value="OPT"/>
    <property type="match status" value="2"/>
</dbReference>
<feature type="transmembrane region" description="Helical" evidence="6">
    <location>
        <begin position="301"/>
        <end position="323"/>
    </location>
</feature>
<keyword evidence="4 6" id="KW-1133">Transmembrane helix</keyword>
<comment type="subcellular location">
    <subcellularLocation>
        <location evidence="1">Membrane</location>
        <topology evidence="1">Multi-pass membrane protein</topology>
    </subcellularLocation>
</comment>
<keyword evidence="5 6" id="KW-0472">Membrane</keyword>
<feature type="transmembrane region" description="Helical" evidence="6">
    <location>
        <begin position="104"/>
        <end position="124"/>
    </location>
</feature>
<keyword evidence="8" id="KW-1185">Reference proteome</keyword>